<evidence type="ECO:0000313" key="11">
    <source>
        <dbReference type="Proteomes" id="UP000034841"/>
    </source>
</evidence>
<dbReference type="InterPro" id="IPR028662">
    <property type="entry name" value="SNX8/Mvp1"/>
</dbReference>
<feature type="region of interest" description="Disordered" evidence="8">
    <location>
        <begin position="1"/>
        <end position="81"/>
    </location>
</feature>
<proteinExistence type="inferred from homology"/>
<accession>A0A0F8BNU0</accession>
<evidence type="ECO:0000256" key="3">
    <source>
        <dbReference type="ARBA" id="ARBA00010883"/>
    </source>
</evidence>
<evidence type="ECO:0000256" key="1">
    <source>
        <dbReference type="ARBA" id="ARBA00004170"/>
    </source>
</evidence>
<evidence type="ECO:0000256" key="2">
    <source>
        <dbReference type="ARBA" id="ARBA00004496"/>
    </source>
</evidence>
<comment type="subcellular location">
    <subcellularLocation>
        <location evidence="2">Cytoplasm</location>
    </subcellularLocation>
    <subcellularLocation>
        <location evidence="1">Membrane</location>
        <topology evidence="1">Peripheral membrane protein</topology>
    </subcellularLocation>
</comment>
<organism evidence="10 11">
    <name type="scientific">Ceratocystis fimbriata f. sp. platani</name>
    <dbReference type="NCBI Taxonomy" id="88771"/>
    <lineage>
        <taxon>Eukaryota</taxon>
        <taxon>Fungi</taxon>
        <taxon>Dikarya</taxon>
        <taxon>Ascomycota</taxon>
        <taxon>Pezizomycotina</taxon>
        <taxon>Sordariomycetes</taxon>
        <taxon>Hypocreomycetidae</taxon>
        <taxon>Microascales</taxon>
        <taxon>Ceratocystidaceae</taxon>
        <taxon>Ceratocystis</taxon>
    </lineage>
</organism>
<name>A0A0F8BNU0_CERFI</name>
<dbReference type="GO" id="GO:0006623">
    <property type="term" value="P:protein targeting to vacuole"/>
    <property type="evidence" value="ECO:0007669"/>
    <property type="project" value="TreeGrafter"/>
</dbReference>
<evidence type="ECO:0000256" key="7">
    <source>
        <dbReference type="ARBA" id="ARBA00023136"/>
    </source>
</evidence>
<dbReference type="Gene3D" id="1.20.1270.60">
    <property type="entry name" value="Arfaptin homology (AH) domain/BAR domain"/>
    <property type="match status" value="1"/>
</dbReference>
<dbReference type="GO" id="GO:0032266">
    <property type="term" value="F:phosphatidylinositol-3-phosphate binding"/>
    <property type="evidence" value="ECO:0007669"/>
    <property type="project" value="TreeGrafter"/>
</dbReference>
<dbReference type="FunFam" id="1.20.1270.60:FF:000072">
    <property type="entry name" value="Sorting nexin MVP1"/>
    <property type="match status" value="1"/>
</dbReference>
<dbReference type="InterPro" id="IPR045734">
    <property type="entry name" value="Snx8_BAR_dom"/>
</dbReference>
<keyword evidence="7" id="KW-0472">Membrane</keyword>
<gene>
    <name evidence="10" type="primary">mvp-1_2</name>
    <name evidence="10" type="ORF">CFO_g3433</name>
</gene>
<dbReference type="InterPro" id="IPR027267">
    <property type="entry name" value="AH/BAR_dom_sf"/>
</dbReference>
<keyword evidence="4" id="KW-0813">Transport</keyword>
<comment type="similarity">
    <text evidence="3">Belongs to the sorting nexin family.</text>
</comment>
<dbReference type="GO" id="GO:0016020">
    <property type="term" value="C:membrane"/>
    <property type="evidence" value="ECO:0007669"/>
    <property type="project" value="UniProtKB-SubCell"/>
</dbReference>
<dbReference type="Pfam" id="PF19566">
    <property type="entry name" value="Snx8_BAR_dom"/>
    <property type="match status" value="1"/>
</dbReference>
<keyword evidence="6" id="KW-0653">Protein transport</keyword>
<dbReference type="AlphaFoldDB" id="A0A0F8BNU0"/>
<evidence type="ECO:0000256" key="5">
    <source>
        <dbReference type="ARBA" id="ARBA00022490"/>
    </source>
</evidence>
<dbReference type="GO" id="GO:0005768">
    <property type="term" value="C:endosome"/>
    <property type="evidence" value="ECO:0007669"/>
    <property type="project" value="TreeGrafter"/>
</dbReference>
<evidence type="ECO:0000256" key="4">
    <source>
        <dbReference type="ARBA" id="ARBA00022448"/>
    </source>
</evidence>
<keyword evidence="5" id="KW-0963">Cytoplasm</keyword>
<keyword evidence="11" id="KW-1185">Reference proteome</keyword>
<dbReference type="EMBL" id="LBBL01000174">
    <property type="protein sequence ID" value="KKF94208.1"/>
    <property type="molecule type" value="Genomic_DNA"/>
</dbReference>
<feature type="compositionally biased region" description="Basic and acidic residues" evidence="8">
    <location>
        <begin position="1"/>
        <end position="15"/>
    </location>
</feature>
<comment type="caution">
    <text evidence="10">The sequence shown here is derived from an EMBL/GenBank/DDBJ whole genome shotgun (WGS) entry which is preliminary data.</text>
</comment>
<dbReference type="Proteomes" id="UP000034841">
    <property type="component" value="Unassembled WGS sequence"/>
</dbReference>
<feature type="compositionally biased region" description="Basic and acidic residues" evidence="8">
    <location>
        <begin position="24"/>
        <end position="33"/>
    </location>
</feature>
<protein>
    <submittedName>
        <fullName evidence="10">Sorting nexin mvp-1</fullName>
    </submittedName>
</protein>
<dbReference type="GO" id="GO:0005829">
    <property type="term" value="C:cytosol"/>
    <property type="evidence" value="ECO:0007669"/>
    <property type="project" value="GOC"/>
</dbReference>
<evidence type="ECO:0000256" key="8">
    <source>
        <dbReference type="SAM" id="MobiDB-lite"/>
    </source>
</evidence>
<dbReference type="PANTHER" id="PTHR47554:SF1">
    <property type="entry name" value="SORTING NEXIN MVP1"/>
    <property type="match status" value="1"/>
</dbReference>
<dbReference type="GO" id="GO:0042147">
    <property type="term" value="P:retrograde transport, endosome to Golgi"/>
    <property type="evidence" value="ECO:0007669"/>
    <property type="project" value="InterPro"/>
</dbReference>
<dbReference type="OrthoDB" id="10064318at2759"/>
<reference evidence="10 11" key="1">
    <citation type="submission" date="2015-04" db="EMBL/GenBank/DDBJ databases">
        <title>Genome sequence of Ceratocystis platani, a major pathogen of plane trees.</title>
        <authorList>
            <person name="Belbahri L."/>
        </authorList>
    </citation>
    <scope>NUCLEOTIDE SEQUENCE [LARGE SCALE GENOMIC DNA]</scope>
    <source>
        <strain evidence="10 11">CFO</strain>
    </source>
</reference>
<evidence type="ECO:0000256" key="6">
    <source>
        <dbReference type="ARBA" id="ARBA00022927"/>
    </source>
</evidence>
<sequence length="348" mass="39587">MAAPLHEETHIKYTDAEDPWASPDMHRGHDHIQSHVVETQSSMLGGDDDPNDRSPVPSSPIADSVSSPTSRVASPDPMPTELSVWRKQATISVQDEFTGRKLSPGLEDSLPKAALEELFSRTRLGIRRSADLYIGVCNIMDRLVKRTEGVAADHARIALSLISLTETNADVYATDTSDVPQVNDGLQAMSRHLRACQTLLEDESRAWEAGVLEDLKKQRDALVSMRDMFERRDLLDKDNIPVLEKRINMNKSKIDVIRQKNESAAKYEELEKLTEAIHQDKQSIVDQHNRSVFVRECIRDELRYFQVTQYHVTRWNQDWAQERVKYAEMLADNWRSLIDGLEGMPLGE</sequence>
<dbReference type="PANTHER" id="PTHR47554">
    <property type="entry name" value="SORTING NEXIN MVP1"/>
    <property type="match status" value="1"/>
</dbReference>
<feature type="domain" description="Sorting nexin 8/Mvp1 BAR" evidence="9">
    <location>
        <begin position="90"/>
        <end position="348"/>
    </location>
</feature>
<evidence type="ECO:0000259" key="9">
    <source>
        <dbReference type="Pfam" id="PF19566"/>
    </source>
</evidence>
<evidence type="ECO:0000313" key="10">
    <source>
        <dbReference type="EMBL" id="KKF94208.1"/>
    </source>
</evidence>
<dbReference type="CDD" id="cd07597">
    <property type="entry name" value="BAR_SNX8"/>
    <property type="match status" value="1"/>
</dbReference>